<dbReference type="InterPro" id="IPR043128">
    <property type="entry name" value="Rev_trsase/Diguanyl_cyclase"/>
</dbReference>
<evidence type="ECO:0000256" key="9">
    <source>
        <dbReference type="ARBA" id="ARBA00039658"/>
    </source>
</evidence>
<organism evidence="14 15">
    <name type="scientific">Cirrhinus mrigala</name>
    <name type="common">Mrigala</name>
    <dbReference type="NCBI Taxonomy" id="683832"/>
    <lineage>
        <taxon>Eukaryota</taxon>
        <taxon>Metazoa</taxon>
        <taxon>Chordata</taxon>
        <taxon>Craniata</taxon>
        <taxon>Vertebrata</taxon>
        <taxon>Euteleostomi</taxon>
        <taxon>Actinopterygii</taxon>
        <taxon>Neopterygii</taxon>
        <taxon>Teleostei</taxon>
        <taxon>Ostariophysi</taxon>
        <taxon>Cypriniformes</taxon>
        <taxon>Cyprinidae</taxon>
        <taxon>Labeoninae</taxon>
        <taxon>Labeonini</taxon>
        <taxon>Cirrhinus</taxon>
    </lineage>
</organism>
<keyword evidence="15" id="KW-1185">Reference proteome</keyword>
<evidence type="ECO:0000256" key="6">
    <source>
        <dbReference type="ARBA" id="ARBA00022722"/>
    </source>
</evidence>
<keyword evidence="4" id="KW-0808">Transferase</keyword>
<dbReference type="Gene3D" id="3.10.20.370">
    <property type="match status" value="1"/>
</dbReference>
<accession>A0ABD0MVW6</accession>
<dbReference type="CDD" id="cd01647">
    <property type="entry name" value="RT_LTR"/>
    <property type="match status" value="1"/>
</dbReference>
<dbReference type="SUPFAM" id="SSF50630">
    <property type="entry name" value="Acid proteases"/>
    <property type="match status" value="1"/>
</dbReference>
<dbReference type="InterPro" id="IPR023780">
    <property type="entry name" value="Chromo_domain"/>
</dbReference>
<dbReference type="GO" id="GO:0006259">
    <property type="term" value="P:DNA metabolic process"/>
    <property type="evidence" value="ECO:0007669"/>
    <property type="project" value="UniProtKB-ARBA"/>
</dbReference>
<evidence type="ECO:0000259" key="11">
    <source>
        <dbReference type="PROSITE" id="PS50013"/>
    </source>
</evidence>
<dbReference type="InterPro" id="IPR041588">
    <property type="entry name" value="Integrase_H2C2"/>
</dbReference>
<dbReference type="GO" id="GO:0016779">
    <property type="term" value="F:nucleotidyltransferase activity"/>
    <property type="evidence" value="ECO:0007669"/>
    <property type="project" value="UniProtKB-KW"/>
</dbReference>
<dbReference type="Gene3D" id="1.10.340.70">
    <property type="match status" value="1"/>
</dbReference>
<keyword evidence="7" id="KW-0378">Hydrolase</keyword>
<dbReference type="InterPro" id="IPR001584">
    <property type="entry name" value="Integrase_cat-core"/>
</dbReference>
<dbReference type="InterPro" id="IPR041577">
    <property type="entry name" value="RT_RNaseH_2"/>
</dbReference>
<dbReference type="Pfam" id="PF16297">
    <property type="entry name" value="DUF4939"/>
    <property type="match status" value="1"/>
</dbReference>
<dbReference type="SUPFAM" id="SSF56672">
    <property type="entry name" value="DNA/RNA polymerases"/>
    <property type="match status" value="1"/>
</dbReference>
<dbReference type="FunFam" id="3.30.70.270:FF:000020">
    <property type="entry name" value="Transposon Tf2-6 polyprotein-like Protein"/>
    <property type="match status" value="1"/>
</dbReference>
<reference evidence="14 15" key="1">
    <citation type="submission" date="2024-05" db="EMBL/GenBank/DDBJ databases">
        <title>Genome sequencing and assembly of Indian major carp, Cirrhinus mrigala (Hamilton, 1822).</title>
        <authorList>
            <person name="Mohindra V."/>
            <person name="Chowdhury L.M."/>
            <person name="Lal K."/>
            <person name="Jena J.K."/>
        </authorList>
    </citation>
    <scope>NUCLEOTIDE SEQUENCE [LARGE SCALE GENOMIC DNA]</scope>
    <source>
        <strain evidence="14">CM1030</strain>
        <tissue evidence="14">Blood</tissue>
    </source>
</reference>
<feature type="compositionally biased region" description="Polar residues" evidence="10">
    <location>
        <begin position="1265"/>
        <end position="1274"/>
    </location>
</feature>
<proteinExistence type="inferred from homology"/>
<dbReference type="PROSITE" id="PS50878">
    <property type="entry name" value="RT_POL"/>
    <property type="match status" value="1"/>
</dbReference>
<protein>
    <recommendedName>
        <fullName evidence="9">Gypsy retrotransposon integrase-like protein 1</fullName>
        <ecNumber evidence="3">3.1.26.4</ecNumber>
    </recommendedName>
</protein>
<dbReference type="InterPro" id="IPR021109">
    <property type="entry name" value="Peptidase_aspartic_dom_sf"/>
</dbReference>
<keyword evidence="5" id="KW-0548">Nucleotidyltransferase</keyword>
<dbReference type="EC" id="3.1.26.4" evidence="3"/>
<dbReference type="CDD" id="cd09274">
    <property type="entry name" value="RNase_HI_RT_Ty3"/>
    <property type="match status" value="1"/>
</dbReference>
<comment type="subcellular location">
    <subcellularLocation>
        <location evidence="1">Nucleus</location>
    </subcellularLocation>
</comment>
<evidence type="ECO:0000256" key="7">
    <source>
        <dbReference type="ARBA" id="ARBA00022759"/>
    </source>
</evidence>
<evidence type="ECO:0000259" key="13">
    <source>
        <dbReference type="PROSITE" id="PS50994"/>
    </source>
</evidence>
<name>A0ABD0MVW6_CIRMR</name>
<dbReference type="FunFam" id="1.10.340.70:FF:000001">
    <property type="entry name" value="Retrovirus-related Pol polyprotein from transposon gypsy-like Protein"/>
    <property type="match status" value="1"/>
</dbReference>
<evidence type="ECO:0000313" key="14">
    <source>
        <dbReference type="EMBL" id="KAL0152686.1"/>
    </source>
</evidence>
<dbReference type="Pfam" id="PF13975">
    <property type="entry name" value="gag-asp_proteas"/>
    <property type="match status" value="1"/>
</dbReference>
<dbReference type="PANTHER" id="PTHR37984:SF5">
    <property type="entry name" value="PROTEIN NYNRIN-LIKE"/>
    <property type="match status" value="1"/>
</dbReference>
<feature type="domain" description="Integrase catalytic" evidence="13">
    <location>
        <begin position="986"/>
        <end position="1153"/>
    </location>
</feature>
<dbReference type="CDD" id="cd00303">
    <property type="entry name" value="retropepsin_like"/>
    <property type="match status" value="1"/>
</dbReference>
<dbReference type="InterPro" id="IPR050951">
    <property type="entry name" value="Retrovirus_Pol_polyprotein"/>
</dbReference>
<dbReference type="Pfam" id="PF00078">
    <property type="entry name" value="RVT_1"/>
    <property type="match status" value="1"/>
</dbReference>
<dbReference type="InterPro" id="IPR043502">
    <property type="entry name" value="DNA/RNA_pol_sf"/>
</dbReference>
<dbReference type="SUPFAM" id="SSF53098">
    <property type="entry name" value="Ribonuclease H-like"/>
    <property type="match status" value="1"/>
</dbReference>
<dbReference type="PANTHER" id="PTHR37984">
    <property type="entry name" value="PROTEIN CBG26694"/>
    <property type="match status" value="1"/>
</dbReference>
<feature type="region of interest" description="Disordered" evidence="10">
    <location>
        <begin position="1265"/>
        <end position="1336"/>
    </location>
</feature>
<evidence type="ECO:0000256" key="10">
    <source>
        <dbReference type="SAM" id="MobiDB-lite"/>
    </source>
</evidence>
<sequence>MEQGEAAASVNPYAAFLQVLHEVRSNPPVSSSPVARPLPFSGDQASCNGFLLQCSLYFEAQPGQFPTDRSKIALIITLLTGRALQWAEALWTAESPHLGSLKLFLQHFRQVFGQPITPITAQEELLQTSSSGWNDSALLAVFRRGLNNNIRQHMAIYDDNAELDAFLKRALTVSQHLTACDAPVELSPSGTPTEEPMHTDTYHLTAQERTRRLQEGLCLYCGAPSHLLLQCPVRPAKATVSVGHMLHNVHTIPLIDAVLVYESKSFPVKALVDSGAADNFISSRCLEEWQIPKHKSSISYRITTIQGKALDSRPINSCTYPITLQIGCFHKESISFLVLPEATVDILLGRPWLETHDPQIRWRTGEILKWSDHCYYHCLSSLPQYQNLTCYSTTIESPEVRKEILIPQEYAEFHDVFSKTAATQLPPHRRWDCAIDLVPHATLPKGKVYPLSLPERQAMEEYVAEALAQGFIQPSTSPAASSFFFVAKKDGGLRPCIDYRTLNEQTVKFAYPLPLIPSTLEELRQAKVFSKLDLRSAYNLIRIRRGDEWKTAFVTPSGHYEYRVMPYGLANSPSIFQNFMNEIFRDMLHQYVVVYIDDILIYSNDLQSHIFHVTQVLQRLRQYHLYLKGEKCEFHQTRVQFLGYYISPEGIEMDPKKITAVQDWPIPTTVKELQRFLGFANFYRRFIKGYSQITSALTSLLKGAKKTITWTPAAQAVFIQLKTAFCTAPILKHPDPNLPFVVEVDAATTGVGATLSQWHGKPPVLHPCAYFSKKLSPAEQNYDVGNRELLAIKLALDEWRHWLEGAQFPFTVITDHKNLQYLRGAKRLNPRQARWSLLFTRFNFHISYRPGTKNTKADALSRVHQPDPSLEEPEPILPQSVFLAPIKWSWDDQIQEATLHEPAPPGGPEGKQYIPSSLRHYILDSIHTSPGSGHPGSKRTLSLLRNHYWWPQMARDVHRYIRGCSICAINNTPRRLPEGKLVPLSIPQRPWSHIGIDFATDLPASDGFTTILVVVDRFSKACKLIPLPGLPTAMNTAQLLFSQIFRHFGIPEDIVSDRGPQFTSRVWKEFLSTTRSIHQLILGIPSADERPDRTQDPRNRPLPEILLPQSSRILEPVPTLGGVCPELTKTRNHWPNTLSMCSRLPTTSLSLERRTLLCPSGRLLVPGERKGVEFRTRPPSAGSAETQTVGRYSPIPDSGIPAGRVDHQEPPPPPEIETTETIYRVQEILDSRRRNGRLQYLIDWEGYGPEERSWVDRDDILDPSLTTEFHQSHPNCPAPRGRGRPRRRVRASGDARGGGGNVTPSHSPDPGTASTEVTQSPAPESASVTRSQSPDY</sequence>
<evidence type="ECO:0000256" key="3">
    <source>
        <dbReference type="ARBA" id="ARBA00012180"/>
    </source>
</evidence>
<dbReference type="Gene3D" id="3.10.10.10">
    <property type="entry name" value="HIV Type 1 Reverse Transcriptase, subunit A, domain 1"/>
    <property type="match status" value="1"/>
</dbReference>
<dbReference type="PROSITE" id="PS50994">
    <property type="entry name" value="INTEGRASE"/>
    <property type="match status" value="1"/>
</dbReference>
<dbReference type="InterPro" id="IPR032549">
    <property type="entry name" value="DUF4939"/>
</dbReference>
<dbReference type="Pfam" id="PF00665">
    <property type="entry name" value="rve"/>
    <property type="match status" value="1"/>
</dbReference>
<dbReference type="InterPro" id="IPR000953">
    <property type="entry name" value="Chromo/chromo_shadow_dom"/>
</dbReference>
<evidence type="ECO:0000259" key="12">
    <source>
        <dbReference type="PROSITE" id="PS50878"/>
    </source>
</evidence>
<dbReference type="EMBL" id="JAMKFB020000189">
    <property type="protein sequence ID" value="KAL0152686.1"/>
    <property type="molecule type" value="Genomic_DNA"/>
</dbReference>
<dbReference type="GO" id="GO:0004523">
    <property type="term" value="F:RNA-DNA hybrid ribonuclease activity"/>
    <property type="evidence" value="ECO:0007669"/>
    <property type="project" value="UniProtKB-EC"/>
</dbReference>
<dbReference type="InterPro" id="IPR012337">
    <property type="entry name" value="RNaseH-like_sf"/>
</dbReference>
<evidence type="ECO:0000256" key="5">
    <source>
        <dbReference type="ARBA" id="ARBA00022695"/>
    </source>
</evidence>
<keyword evidence="7" id="KW-0255">Endonuclease</keyword>
<dbReference type="Gene3D" id="2.40.50.40">
    <property type="match status" value="1"/>
</dbReference>
<dbReference type="Pfam" id="PF17919">
    <property type="entry name" value="RT_RNaseH_2"/>
    <property type="match status" value="1"/>
</dbReference>
<dbReference type="Gene3D" id="3.30.420.10">
    <property type="entry name" value="Ribonuclease H-like superfamily/Ribonuclease H"/>
    <property type="match status" value="1"/>
</dbReference>
<dbReference type="Gene3D" id="2.40.70.10">
    <property type="entry name" value="Acid Proteases"/>
    <property type="match status" value="1"/>
</dbReference>
<comment type="similarity">
    <text evidence="2">Belongs to the beta type-B retroviral polymerase family. HERV class-II K(HML-2) pol subfamily.</text>
</comment>
<keyword evidence="8" id="KW-0511">Multifunctional enzyme</keyword>
<feature type="region of interest" description="Disordered" evidence="10">
    <location>
        <begin position="1172"/>
        <end position="1219"/>
    </location>
</feature>
<feature type="domain" description="Chromo" evidence="11">
    <location>
        <begin position="1223"/>
        <end position="1281"/>
    </location>
</feature>
<dbReference type="InterPro" id="IPR036397">
    <property type="entry name" value="RNaseH_sf"/>
</dbReference>
<dbReference type="Pfam" id="PF17921">
    <property type="entry name" value="Integrase_H2C2"/>
    <property type="match status" value="1"/>
</dbReference>
<dbReference type="GO" id="GO:0005634">
    <property type="term" value="C:nucleus"/>
    <property type="evidence" value="ECO:0007669"/>
    <property type="project" value="UniProtKB-SubCell"/>
</dbReference>
<dbReference type="Proteomes" id="UP001529510">
    <property type="component" value="Unassembled WGS sequence"/>
</dbReference>
<feature type="compositionally biased region" description="Basic residues" evidence="10">
    <location>
        <begin position="1281"/>
        <end position="1290"/>
    </location>
</feature>
<dbReference type="SMART" id="SM00298">
    <property type="entry name" value="CHROMO"/>
    <property type="match status" value="1"/>
</dbReference>
<evidence type="ECO:0000256" key="4">
    <source>
        <dbReference type="ARBA" id="ARBA00022679"/>
    </source>
</evidence>
<evidence type="ECO:0000313" key="15">
    <source>
        <dbReference type="Proteomes" id="UP001529510"/>
    </source>
</evidence>
<evidence type="ECO:0000256" key="1">
    <source>
        <dbReference type="ARBA" id="ARBA00004123"/>
    </source>
</evidence>
<comment type="caution">
    <text evidence="14">The sequence shown here is derived from an EMBL/GenBank/DDBJ whole genome shotgun (WGS) entry which is preliminary data.</text>
</comment>
<dbReference type="InterPro" id="IPR016197">
    <property type="entry name" value="Chromo-like_dom_sf"/>
</dbReference>
<evidence type="ECO:0000256" key="8">
    <source>
        <dbReference type="ARBA" id="ARBA00023268"/>
    </source>
</evidence>
<dbReference type="SUPFAM" id="SSF54160">
    <property type="entry name" value="Chromo domain-like"/>
    <property type="match status" value="1"/>
</dbReference>
<feature type="domain" description="Reverse transcriptase" evidence="12">
    <location>
        <begin position="467"/>
        <end position="646"/>
    </location>
</feature>
<dbReference type="Pfam" id="PF00385">
    <property type="entry name" value="Chromo"/>
    <property type="match status" value="1"/>
</dbReference>
<keyword evidence="6" id="KW-0540">Nuclease</keyword>
<dbReference type="InterPro" id="IPR000477">
    <property type="entry name" value="RT_dom"/>
</dbReference>
<gene>
    <name evidence="14" type="ORF">M9458_052409</name>
</gene>
<dbReference type="Gene3D" id="3.30.70.270">
    <property type="match status" value="2"/>
</dbReference>
<dbReference type="PROSITE" id="PS50013">
    <property type="entry name" value="CHROMO_2"/>
    <property type="match status" value="1"/>
</dbReference>
<feature type="compositionally biased region" description="Polar residues" evidence="10">
    <location>
        <begin position="1302"/>
        <end position="1336"/>
    </location>
</feature>
<evidence type="ECO:0000256" key="2">
    <source>
        <dbReference type="ARBA" id="ARBA00010879"/>
    </source>
</evidence>